<gene>
    <name evidence="1" type="ORF">CPY51_09015</name>
</gene>
<dbReference type="AlphaFoldDB" id="A0A2W4CQL5"/>
<comment type="caution">
    <text evidence="1">The sequence shown here is derived from an EMBL/GenBank/DDBJ whole genome shotgun (WGS) entry which is preliminary data.</text>
</comment>
<proteinExistence type="predicted"/>
<protein>
    <submittedName>
        <fullName evidence="1">Uncharacterized protein</fullName>
    </submittedName>
</protein>
<keyword evidence="2" id="KW-1185">Reference proteome</keyword>
<dbReference type="Proteomes" id="UP000248925">
    <property type="component" value="Unassembled WGS sequence"/>
</dbReference>
<organism evidence="1 2">
    <name type="scientific">Rhizobium tubonense</name>
    <dbReference type="NCBI Taxonomy" id="484088"/>
    <lineage>
        <taxon>Bacteria</taxon>
        <taxon>Pseudomonadati</taxon>
        <taxon>Pseudomonadota</taxon>
        <taxon>Alphaproteobacteria</taxon>
        <taxon>Hyphomicrobiales</taxon>
        <taxon>Rhizobiaceae</taxon>
        <taxon>Rhizobium/Agrobacterium group</taxon>
        <taxon>Rhizobium</taxon>
    </lineage>
</organism>
<sequence length="78" mass="8695">MTKGTEKEYRIISQAVQAWYRFYGDDWDDEASSFLCSAAIKLYNGGCRSTEDLATTLIGTYVGLAATRVYARSSVTLH</sequence>
<dbReference type="EMBL" id="PCDP01000029">
    <property type="protein sequence ID" value="PZM14839.1"/>
    <property type="molecule type" value="Genomic_DNA"/>
</dbReference>
<evidence type="ECO:0000313" key="2">
    <source>
        <dbReference type="Proteomes" id="UP000248925"/>
    </source>
</evidence>
<evidence type="ECO:0000313" key="1">
    <source>
        <dbReference type="EMBL" id="PZM14839.1"/>
    </source>
</evidence>
<name>A0A2W4CQL5_9HYPH</name>
<reference evidence="1 2" key="1">
    <citation type="journal article" date="2018" name="Sci. Rep.">
        <title>Rhizobium tumorigenes sp. nov., a novel plant tumorigenic bacterium isolated from cane gall tumors on thornless blackberry.</title>
        <authorList>
            <person name="Kuzmanovi N."/>
            <person name="Smalla K."/>
            <person name="Gronow S."/>
            <person name="PuBawska J."/>
        </authorList>
    </citation>
    <scope>NUCLEOTIDE SEQUENCE [LARGE SCALE GENOMIC DNA]</scope>
    <source>
        <strain evidence="1 2">CCBAU 85046</strain>
    </source>
</reference>
<accession>A0A2W4CQL5</accession>